<dbReference type="Pfam" id="PF00892">
    <property type="entry name" value="EamA"/>
    <property type="match status" value="2"/>
</dbReference>
<dbReference type="AlphaFoldDB" id="A0A7C1FK13"/>
<reference evidence="8" key="1">
    <citation type="journal article" date="2020" name="mSystems">
        <title>Genome- and Community-Level Interaction Insights into Carbon Utilization and Element Cycling Functions of Hydrothermarchaeota in Hydrothermal Sediment.</title>
        <authorList>
            <person name="Zhou Z."/>
            <person name="Liu Y."/>
            <person name="Xu W."/>
            <person name="Pan J."/>
            <person name="Luo Z.H."/>
            <person name="Li M."/>
        </authorList>
    </citation>
    <scope>NUCLEOTIDE SEQUENCE [LARGE SCALE GENOMIC DNA]</scope>
    <source>
        <strain evidence="8">SpSt-289</strain>
    </source>
</reference>
<keyword evidence="4 6" id="KW-1133">Transmembrane helix</keyword>
<evidence type="ECO:0000256" key="2">
    <source>
        <dbReference type="ARBA" id="ARBA00007362"/>
    </source>
</evidence>
<dbReference type="SUPFAM" id="SSF103481">
    <property type="entry name" value="Multidrug resistance efflux transporter EmrE"/>
    <property type="match status" value="2"/>
</dbReference>
<feature type="transmembrane region" description="Helical" evidence="6">
    <location>
        <begin position="145"/>
        <end position="164"/>
    </location>
</feature>
<sequence>MMCLYFLRSILNMQQITIKVSAPVFSGRAYALFAALLVVDSFHYIFARLLLPHIHPTASAFFVLAIATAQVMGYATLRGELRWRVALRHFRFFASIGFLIAASTVLSYLSIAYIDPGTASMLGKTGVVFSLLLGVFWLREHLSRMQVAGAVLAVTGAFTISYYPGAVMQWGALLLLLSTFFYALHTAIVKRWSDAINFLDFFAFRLLFTSIYLFFFAVGGGHLHWPDATTWLLLLLTGTVDVVISRALYYQTLRLFPMSIHTIILMLSPVAAIAASLALFGEFPGARELVGGALVLAGVWIVNRARR</sequence>
<evidence type="ECO:0000256" key="5">
    <source>
        <dbReference type="ARBA" id="ARBA00023136"/>
    </source>
</evidence>
<evidence type="ECO:0000256" key="6">
    <source>
        <dbReference type="SAM" id="Phobius"/>
    </source>
</evidence>
<feature type="transmembrane region" description="Helical" evidence="6">
    <location>
        <begin position="170"/>
        <end position="189"/>
    </location>
</feature>
<proteinExistence type="inferred from homology"/>
<evidence type="ECO:0000259" key="7">
    <source>
        <dbReference type="Pfam" id="PF00892"/>
    </source>
</evidence>
<feature type="transmembrane region" description="Helical" evidence="6">
    <location>
        <begin position="286"/>
        <end position="303"/>
    </location>
</feature>
<keyword evidence="3 6" id="KW-0812">Transmembrane</keyword>
<gene>
    <name evidence="8" type="ORF">ENQ20_06010</name>
</gene>
<dbReference type="InterPro" id="IPR000620">
    <property type="entry name" value="EamA_dom"/>
</dbReference>
<dbReference type="EMBL" id="DSMG01000066">
    <property type="protein sequence ID" value="HDX31033.1"/>
    <property type="molecule type" value="Genomic_DNA"/>
</dbReference>
<feature type="transmembrane region" description="Helical" evidence="6">
    <location>
        <begin position="201"/>
        <end position="225"/>
    </location>
</feature>
<feature type="domain" description="EamA" evidence="7">
    <location>
        <begin position="170"/>
        <end position="303"/>
    </location>
</feature>
<comment type="caution">
    <text evidence="8">The sequence shown here is derived from an EMBL/GenBank/DDBJ whole genome shotgun (WGS) entry which is preliminary data.</text>
</comment>
<dbReference type="InterPro" id="IPR037185">
    <property type="entry name" value="EmrE-like"/>
</dbReference>
<dbReference type="Gene3D" id="1.10.3730.20">
    <property type="match status" value="1"/>
</dbReference>
<organism evidence="8">
    <name type="scientific">Caldilinea aerophila</name>
    <dbReference type="NCBI Taxonomy" id="133453"/>
    <lineage>
        <taxon>Bacteria</taxon>
        <taxon>Bacillati</taxon>
        <taxon>Chloroflexota</taxon>
        <taxon>Caldilineae</taxon>
        <taxon>Caldilineales</taxon>
        <taxon>Caldilineaceae</taxon>
        <taxon>Caldilinea</taxon>
    </lineage>
</organism>
<feature type="transmembrane region" description="Helical" evidence="6">
    <location>
        <begin position="58"/>
        <end position="77"/>
    </location>
</feature>
<feature type="domain" description="EamA" evidence="7">
    <location>
        <begin position="33"/>
        <end position="161"/>
    </location>
</feature>
<evidence type="ECO:0000256" key="1">
    <source>
        <dbReference type="ARBA" id="ARBA00004141"/>
    </source>
</evidence>
<dbReference type="PANTHER" id="PTHR32322">
    <property type="entry name" value="INNER MEMBRANE TRANSPORTER"/>
    <property type="match status" value="1"/>
</dbReference>
<evidence type="ECO:0000256" key="4">
    <source>
        <dbReference type="ARBA" id="ARBA00022989"/>
    </source>
</evidence>
<dbReference type="GO" id="GO:0016020">
    <property type="term" value="C:membrane"/>
    <property type="evidence" value="ECO:0007669"/>
    <property type="project" value="UniProtKB-SubCell"/>
</dbReference>
<evidence type="ECO:0000256" key="3">
    <source>
        <dbReference type="ARBA" id="ARBA00022692"/>
    </source>
</evidence>
<keyword evidence="5 6" id="KW-0472">Membrane</keyword>
<name>A0A7C1FK13_9CHLR</name>
<feature type="transmembrane region" description="Helical" evidence="6">
    <location>
        <begin position="262"/>
        <end position="280"/>
    </location>
</feature>
<comment type="similarity">
    <text evidence="2">Belongs to the EamA transporter family.</text>
</comment>
<feature type="transmembrane region" description="Helical" evidence="6">
    <location>
        <begin position="120"/>
        <end position="138"/>
    </location>
</feature>
<protein>
    <submittedName>
        <fullName evidence="8">DMT family transporter</fullName>
    </submittedName>
</protein>
<feature type="transmembrane region" description="Helical" evidence="6">
    <location>
        <begin position="231"/>
        <end position="250"/>
    </location>
</feature>
<comment type="subcellular location">
    <subcellularLocation>
        <location evidence="1">Membrane</location>
        <topology evidence="1">Multi-pass membrane protein</topology>
    </subcellularLocation>
</comment>
<dbReference type="InterPro" id="IPR050638">
    <property type="entry name" value="AA-Vitamin_Transporters"/>
</dbReference>
<evidence type="ECO:0000313" key="8">
    <source>
        <dbReference type="EMBL" id="HDX31033.1"/>
    </source>
</evidence>
<feature type="transmembrane region" description="Helical" evidence="6">
    <location>
        <begin position="89"/>
        <end position="114"/>
    </location>
</feature>
<dbReference type="PANTHER" id="PTHR32322:SF2">
    <property type="entry name" value="EAMA DOMAIN-CONTAINING PROTEIN"/>
    <property type="match status" value="1"/>
</dbReference>
<accession>A0A7C1FK13</accession>
<feature type="transmembrane region" description="Helical" evidence="6">
    <location>
        <begin position="29"/>
        <end position="46"/>
    </location>
</feature>